<sequence>MAFVGFKNTHNHTIYVNPAQVLYVSTYEEDVTIIAYAVADAAGKPTVSYVRGSADMVQQKLGAGAAR</sequence>
<keyword evidence="2" id="KW-1185">Reference proteome</keyword>
<organism evidence="1 2">
    <name type="scientific">Rhizobium metallidurans</name>
    <dbReference type="NCBI Taxonomy" id="1265931"/>
    <lineage>
        <taxon>Bacteria</taxon>
        <taxon>Pseudomonadati</taxon>
        <taxon>Pseudomonadota</taxon>
        <taxon>Alphaproteobacteria</taxon>
        <taxon>Hyphomicrobiales</taxon>
        <taxon>Rhizobiaceae</taxon>
        <taxon>Rhizobium/Agrobacterium group</taxon>
        <taxon>Rhizobium</taxon>
    </lineage>
</organism>
<evidence type="ECO:0000313" key="2">
    <source>
        <dbReference type="Proteomes" id="UP000582090"/>
    </source>
</evidence>
<dbReference type="RefSeq" id="WP_183899829.1">
    <property type="nucleotide sequence ID" value="NZ_JACIDW010000003.1"/>
</dbReference>
<name>A0A7W6CPS2_9HYPH</name>
<dbReference type="EMBL" id="JACIDW010000003">
    <property type="protein sequence ID" value="MBB3964201.1"/>
    <property type="molecule type" value="Genomic_DNA"/>
</dbReference>
<gene>
    <name evidence="1" type="ORF">GGQ67_001840</name>
</gene>
<reference evidence="1 2" key="1">
    <citation type="submission" date="2020-08" db="EMBL/GenBank/DDBJ databases">
        <title>Genomic Encyclopedia of Type Strains, Phase IV (KMG-IV): sequencing the most valuable type-strain genomes for metagenomic binning, comparative biology and taxonomic classification.</title>
        <authorList>
            <person name="Goeker M."/>
        </authorList>
    </citation>
    <scope>NUCLEOTIDE SEQUENCE [LARGE SCALE GENOMIC DNA]</scope>
    <source>
        <strain evidence="1 2">DSM 26575</strain>
    </source>
</reference>
<accession>A0A7W6CPS2</accession>
<dbReference type="AlphaFoldDB" id="A0A7W6CPS2"/>
<proteinExistence type="predicted"/>
<protein>
    <submittedName>
        <fullName evidence="1">Uncharacterized protein</fullName>
    </submittedName>
</protein>
<comment type="caution">
    <text evidence="1">The sequence shown here is derived from an EMBL/GenBank/DDBJ whole genome shotgun (WGS) entry which is preliminary data.</text>
</comment>
<evidence type="ECO:0000313" key="1">
    <source>
        <dbReference type="EMBL" id="MBB3964201.1"/>
    </source>
</evidence>
<dbReference type="Proteomes" id="UP000582090">
    <property type="component" value="Unassembled WGS sequence"/>
</dbReference>